<protein>
    <recommendedName>
        <fullName evidence="3">Lipocalin/cytosolic fatty-acid binding domain-containing protein</fullName>
    </recommendedName>
</protein>
<evidence type="ECO:0000256" key="1">
    <source>
        <dbReference type="SAM" id="SignalP"/>
    </source>
</evidence>
<dbReference type="InterPro" id="IPR002970">
    <property type="entry name" value="Tick_his-bd"/>
</dbReference>
<name>G3MSB8_AMBMU</name>
<evidence type="ECO:0000313" key="2">
    <source>
        <dbReference type="EMBL" id="AEO36386.1"/>
    </source>
</evidence>
<dbReference type="EMBL" id="JO844769">
    <property type="protein sequence ID" value="AEO36386.1"/>
    <property type="molecule type" value="mRNA"/>
</dbReference>
<dbReference type="Pfam" id="PF02098">
    <property type="entry name" value="His_binding"/>
    <property type="match status" value="1"/>
</dbReference>
<dbReference type="GO" id="GO:0043176">
    <property type="term" value="F:amine binding"/>
    <property type="evidence" value="ECO:0007669"/>
    <property type="project" value="InterPro"/>
</dbReference>
<dbReference type="AlphaFoldDB" id="G3MSB8"/>
<keyword evidence="1" id="KW-0732">Signal</keyword>
<dbReference type="SUPFAM" id="SSF50814">
    <property type="entry name" value="Lipocalins"/>
    <property type="match status" value="1"/>
</dbReference>
<sequence length="196" mass="22816">MFSIFLGICTTSIQSTALAVVPFEDNPQFFRHQRSSYVTDFNEVLIVLRQTSSPILHPVTPCQALRKIDQVGENMFRYMVYYSEPWSSYIIRNFVTTMTTSITALHRHNNVIIYQTVEGGPFIPFKVMYADTVSGCFIFVHNRRQAGRACRLLRKIRRASEPVPQACWRVYSRNCPEDDMEIYEKHCTRQITLMKA</sequence>
<accession>G3MSB8</accession>
<proteinExistence type="evidence at transcript level"/>
<feature type="signal peptide" evidence="1">
    <location>
        <begin position="1"/>
        <end position="19"/>
    </location>
</feature>
<feature type="chain" id="PRO_5003447409" description="Lipocalin/cytosolic fatty-acid binding domain-containing protein" evidence="1">
    <location>
        <begin position="20"/>
        <end position="196"/>
    </location>
</feature>
<evidence type="ECO:0008006" key="3">
    <source>
        <dbReference type="Google" id="ProtNLM"/>
    </source>
</evidence>
<reference evidence="2" key="1">
    <citation type="journal article" date="2011" name="PLoS ONE">
        <title>A deep insight into the sialotranscriptome of the gulf coast tick, Amblyomma maculatum.</title>
        <authorList>
            <person name="Karim S."/>
            <person name="Singh P."/>
            <person name="Ribeiro J.M."/>
        </authorList>
    </citation>
    <scope>NUCLEOTIDE SEQUENCE</scope>
    <source>
        <tissue evidence="2">Salivary gland</tissue>
    </source>
</reference>
<organism evidence="2">
    <name type="scientific">Amblyomma maculatum</name>
    <name type="common">Gulf Coast tick</name>
    <dbReference type="NCBI Taxonomy" id="34609"/>
    <lineage>
        <taxon>Eukaryota</taxon>
        <taxon>Metazoa</taxon>
        <taxon>Ecdysozoa</taxon>
        <taxon>Arthropoda</taxon>
        <taxon>Chelicerata</taxon>
        <taxon>Arachnida</taxon>
        <taxon>Acari</taxon>
        <taxon>Parasitiformes</taxon>
        <taxon>Ixodida</taxon>
        <taxon>Ixodoidea</taxon>
        <taxon>Ixodidae</taxon>
        <taxon>Amblyomminae</taxon>
        <taxon>Amblyomma</taxon>
    </lineage>
</organism>
<dbReference type="InterPro" id="IPR012674">
    <property type="entry name" value="Calycin"/>
</dbReference>
<dbReference type="GO" id="GO:0030682">
    <property type="term" value="P:symbiont-mediated perturbation of host defenses"/>
    <property type="evidence" value="ECO:0007669"/>
    <property type="project" value="InterPro"/>
</dbReference>